<dbReference type="Proteomes" id="UP001251528">
    <property type="component" value="Unassembled WGS sequence"/>
</dbReference>
<dbReference type="CDD" id="cd02947">
    <property type="entry name" value="TRX_family"/>
    <property type="match status" value="1"/>
</dbReference>
<keyword evidence="2 4" id="KW-1015">Disulfide bond</keyword>
<dbReference type="FunFam" id="3.40.30.10:FF:000245">
    <property type="entry name" value="Thioredoxin"/>
    <property type="match status" value="1"/>
</dbReference>
<feature type="domain" description="Thioredoxin" evidence="5">
    <location>
        <begin position="1"/>
        <end position="108"/>
    </location>
</feature>
<gene>
    <name evidence="6" type="primary">TRX1</name>
    <name evidence="6" type="ORF">QQS21_010149</name>
</gene>
<comment type="caution">
    <text evidence="6">The sequence shown here is derived from an EMBL/GenBank/DDBJ whole genome shotgun (WGS) entry which is preliminary data.</text>
</comment>
<dbReference type="PROSITE" id="PS51352">
    <property type="entry name" value="THIOREDOXIN_2"/>
    <property type="match status" value="1"/>
</dbReference>
<evidence type="ECO:0000313" key="6">
    <source>
        <dbReference type="EMBL" id="KAK2592141.1"/>
    </source>
</evidence>
<keyword evidence="7" id="KW-1185">Reference proteome</keyword>
<accession>A0AAJ0CFN7</accession>
<evidence type="ECO:0000256" key="4">
    <source>
        <dbReference type="PIRSR" id="PIRSR000077-4"/>
    </source>
</evidence>
<dbReference type="GO" id="GO:0015035">
    <property type="term" value="F:protein-disulfide reductase activity"/>
    <property type="evidence" value="ECO:0007669"/>
    <property type="project" value="InterPro"/>
</dbReference>
<dbReference type="PRINTS" id="PR00421">
    <property type="entry name" value="THIOREDOXIN"/>
</dbReference>
<dbReference type="EMBL" id="JASWJB010000285">
    <property type="protein sequence ID" value="KAK2592141.1"/>
    <property type="molecule type" value="Genomic_DNA"/>
</dbReference>
<dbReference type="SUPFAM" id="SSF52833">
    <property type="entry name" value="Thioredoxin-like"/>
    <property type="match status" value="1"/>
</dbReference>
<organism evidence="6 7">
    <name type="scientific">Conoideocrella luteorostrata</name>
    <dbReference type="NCBI Taxonomy" id="1105319"/>
    <lineage>
        <taxon>Eukaryota</taxon>
        <taxon>Fungi</taxon>
        <taxon>Dikarya</taxon>
        <taxon>Ascomycota</taxon>
        <taxon>Pezizomycotina</taxon>
        <taxon>Sordariomycetes</taxon>
        <taxon>Hypocreomycetidae</taxon>
        <taxon>Hypocreales</taxon>
        <taxon>Clavicipitaceae</taxon>
        <taxon>Conoideocrella</taxon>
    </lineage>
</organism>
<feature type="disulfide bond" description="Redox-active" evidence="4">
    <location>
        <begin position="32"/>
        <end position="35"/>
    </location>
</feature>
<protein>
    <recommendedName>
        <fullName evidence="3">Thioredoxin</fullName>
    </recommendedName>
</protein>
<dbReference type="PANTHER" id="PTHR46115">
    <property type="entry name" value="THIOREDOXIN-LIKE PROTEIN 1"/>
    <property type="match status" value="1"/>
</dbReference>
<dbReference type="AlphaFoldDB" id="A0AAJ0CFN7"/>
<evidence type="ECO:0000256" key="1">
    <source>
        <dbReference type="ARBA" id="ARBA00008987"/>
    </source>
</evidence>
<reference evidence="6" key="1">
    <citation type="submission" date="2023-06" db="EMBL/GenBank/DDBJ databases">
        <title>Conoideocrella luteorostrata (Hypocreales: Clavicipitaceae), a potential biocontrol fungus for elongate hemlock scale in United States Christmas tree production areas.</title>
        <authorList>
            <person name="Barrett H."/>
            <person name="Lovett B."/>
            <person name="Macias A.M."/>
            <person name="Stajich J.E."/>
            <person name="Kasson M.T."/>
        </authorList>
    </citation>
    <scope>NUCLEOTIDE SEQUENCE</scope>
    <source>
        <strain evidence="6">ARSEF 14590</strain>
    </source>
</reference>
<evidence type="ECO:0000256" key="2">
    <source>
        <dbReference type="ARBA" id="ARBA00023157"/>
    </source>
</evidence>
<dbReference type="InterPro" id="IPR013766">
    <property type="entry name" value="Thioredoxin_domain"/>
</dbReference>
<dbReference type="Pfam" id="PF00085">
    <property type="entry name" value="Thioredoxin"/>
    <property type="match status" value="1"/>
</dbReference>
<dbReference type="PIRSF" id="PIRSF000077">
    <property type="entry name" value="Thioredoxin"/>
    <property type="match status" value="1"/>
</dbReference>
<comment type="similarity">
    <text evidence="1 3">Belongs to the thioredoxin family.</text>
</comment>
<proteinExistence type="inferred from homology"/>
<dbReference type="Gene3D" id="3.40.30.10">
    <property type="entry name" value="Glutaredoxin"/>
    <property type="match status" value="1"/>
</dbReference>
<dbReference type="InterPro" id="IPR036249">
    <property type="entry name" value="Thioredoxin-like_sf"/>
</dbReference>
<dbReference type="InterPro" id="IPR005746">
    <property type="entry name" value="Thioredoxin"/>
</dbReference>
<keyword evidence="4" id="KW-0676">Redox-active center</keyword>
<sequence>MSNVVTLKDKAEFDELLKSGRPVAVQAHAEWCGPCKAISPIFEKHSSNTSYSDIVFARFDTDEVADLSQELGIRSIPAFFAFKDGNKVDGVTGANPPALEALLKGLKAPNAEA</sequence>
<evidence type="ECO:0000256" key="3">
    <source>
        <dbReference type="PIRNR" id="PIRNR000077"/>
    </source>
</evidence>
<evidence type="ECO:0000259" key="5">
    <source>
        <dbReference type="PROSITE" id="PS51352"/>
    </source>
</evidence>
<evidence type="ECO:0000313" key="7">
    <source>
        <dbReference type="Proteomes" id="UP001251528"/>
    </source>
</evidence>
<name>A0AAJ0CFN7_9HYPO</name>